<keyword evidence="4" id="KW-0325">Glycoprotein</keyword>
<keyword evidence="7" id="KW-0472">Membrane</keyword>
<name>A0AAV1J4Y5_9NEOP</name>
<accession>A0AAV1J4Y5</accession>
<evidence type="ECO:0000313" key="9">
    <source>
        <dbReference type="EMBL" id="CAK1543471.1"/>
    </source>
</evidence>
<dbReference type="GO" id="GO:0005975">
    <property type="term" value="P:carbohydrate metabolic process"/>
    <property type="evidence" value="ECO:0007669"/>
    <property type="project" value="InterPro"/>
</dbReference>
<evidence type="ECO:0000256" key="7">
    <source>
        <dbReference type="SAM" id="Phobius"/>
    </source>
</evidence>
<keyword evidence="7" id="KW-1133">Transmembrane helix</keyword>
<dbReference type="Pfam" id="PF00232">
    <property type="entry name" value="Glyco_hydro_1"/>
    <property type="match status" value="1"/>
</dbReference>
<reference evidence="9 10" key="1">
    <citation type="submission" date="2023-11" db="EMBL/GenBank/DDBJ databases">
        <authorList>
            <person name="Okamura Y."/>
        </authorList>
    </citation>
    <scope>NUCLEOTIDE SEQUENCE [LARGE SCALE GENOMIC DNA]</scope>
</reference>
<comment type="caution">
    <text evidence="9">The sequence shown here is derived from an EMBL/GenBank/DDBJ whole genome shotgun (WGS) entry which is preliminary data.</text>
</comment>
<feature type="signal peptide" evidence="8">
    <location>
        <begin position="1"/>
        <end position="21"/>
    </location>
</feature>
<dbReference type="InterPro" id="IPR017853">
    <property type="entry name" value="GH"/>
</dbReference>
<dbReference type="GO" id="GO:0008422">
    <property type="term" value="F:beta-glucosidase activity"/>
    <property type="evidence" value="ECO:0007669"/>
    <property type="project" value="TreeGrafter"/>
</dbReference>
<keyword evidence="7" id="KW-0812">Transmembrane</keyword>
<comment type="subunit">
    <text evidence="2">Homodimer.</text>
</comment>
<evidence type="ECO:0000256" key="5">
    <source>
        <dbReference type="ARBA" id="ARBA00023295"/>
    </source>
</evidence>
<dbReference type="EMBL" id="CAVLEF010000004">
    <property type="protein sequence ID" value="CAK1543471.1"/>
    <property type="molecule type" value="Genomic_DNA"/>
</dbReference>
<evidence type="ECO:0008006" key="11">
    <source>
        <dbReference type="Google" id="ProtNLM"/>
    </source>
</evidence>
<dbReference type="FunFam" id="3.20.20.80:FF:000013">
    <property type="entry name" value="lactase-phlorizin hydrolase"/>
    <property type="match status" value="1"/>
</dbReference>
<organism evidence="9 10">
    <name type="scientific">Leptosia nina</name>
    <dbReference type="NCBI Taxonomy" id="320188"/>
    <lineage>
        <taxon>Eukaryota</taxon>
        <taxon>Metazoa</taxon>
        <taxon>Ecdysozoa</taxon>
        <taxon>Arthropoda</taxon>
        <taxon>Hexapoda</taxon>
        <taxon>Insecta</taxon>
        <taxon>Pterygota</taxon>
        <taxon>Neoptera</taxon>
        <taxon>Endopterygota</taxon>
        <taxon>Lepidoptera</taxon>
        <taxon>Glossata</taxon>
        <taxon>Ditrysia</taxon>
        <taxon>Papilionoidea</taxon>
        <taxon>Pieridae</taxon>
        <taxon>Pierinae</taxon>
        <taxon>Leptosia</taxon>
    </lineage>
</organism>
<dbReference type="PANTHER" id="PTHR10353">
    <property type="entry name" value="GLYCOSYL HYDROLASE"/>
    <property type="match status" value="1"/>
</dbReference>
<keyword evidence="10" id="KW-1185">Reference proteome</keyword>
<dbReference type="SUPFAM" id="SSF51445">
    <property type="entry name" value="(Trans)glycosidases"/>
    <property type="match status" value="1"/>
</dbReference>
<dbReference type="PROSITE" id="PS00653">
    <property type="entry name" value="GLYCOSYL_HYDROL_F1_2"/>
    <property type="match status" value="1"/>
</dbReference>
<evidence type="ECO:0000256" key="1">
    <source>
        <dbReference type="ARBA" id="ARBA00010838"/>
    </source>
</evidence>
<dbReference type="Gene3D" id="3.20.20.80">
    <property type="entry name" value="Glycosidases"/>
    <property type="match status" value="1"/>
</dbReference>
<dbReference type="AlphaFoldDB" id="A0AAV1J4Y5"/>
<keyword evidence="5" id="KW-0326">Glycosidase</keyword>
<evidence type="ECO:0000256" key="8">
    <source>
        <dbReference type="SAM" id="SignalP"/>
    </source>
</evidence>
<comment type="similarity">
    <text evidence="1 6">Belongs to the glycosyl hydrolase 1 family.</text>
</comment>
<evidence type="ECO:0000313" key="10">
    <source>
        <dbReference type="Proteomes" id="UP001497472"/>
    </source>
</evidence>
<dbReference type="InterPro" id="IPR033132">
    <property type="entry name" value="GH_1_N_CS"/>
</dbReference>
<protein>
    <recommendedName>
        <fullName evidence="11">Myrosinase 1-like</fullName>
    </recommendedName>
</protein>
<evidence type="ECO:0000256" key="6">
    <source>
        <dbReference type="RuleBase" id="RU003690"/>
    </source>
</evidence>
<dbReference type="InterPro" id="IPR001360">
    <property type="entry name" value="Glyco_hydro_1"/>
</dbReference>
<feature type="chain" id="PRO_5044021614" description="Myrosinase 1-like" evidence="8">
    <location>
        <begin position="22"/>
        <end position="536"/>
    </location>
</feature>
<dbReference type="Proteomes" id="UP001497472">
    <property type="component" value="Unassembled WGS sequence"/>
</dbReference>
<sequence>MLLVDSLALSAISVFLKVVYATHDFPPQFKFGAASSAYQIEGAWNEDGKGESIWDRYVHTRTGVIADESNGDVAADSYHLWREDVRIAAELKLDFYRFSISWARIMPTGFENNINQAALKHYSDVIDALLEHGIEPVVTMYHWDLPVKLQDLGGWTNELIAYWFESYAEVLFLNYADRVKTWLTINEPIVICDFGYNLGTYAPGIREQQLAPYLCNKNVLMAHAKAYRLYQREYKDKYNGQISWANNVLWIDPLELPRDVELATLGKEHMVGRYSHPIFSQEGGWPPSIEKHMLNYSLAEGYSASRLPPFTQQEKEFIRGTGDFYGLNYYTTRQIRPAEEGEKGFWFLDGSPELGAMLDIPPDATYGSSEMLAVVPRGLGQMLSYLKKTYGDIRFLITENGYPGWEDINDIDRIQYIKEHLEEVLQVMKTENVSVIGYTYWSLMDSFEWIGGYQSTFGLYDVDFNDPKRPRRPRLSAKYYACVIDTNSLNVSQECTDNIPIADTWTTEENTGNIILLSNTLAIVLLVVIYIFMKLD</sequence>
<keyword evidence="3" id="KW-0378">Hydrolase</keyword>
<proteinExistence type="inferred from homology"/>
<evidence type="ECO:0000256" key="3">
    <source>
        <dbReference type="ARBA" id="ARBA00022801"/>
    </source>
</evidence>
<dbReference type="PRINTS" id="PR00131">
    <property type="entry name" value="GLHYDRLASE1"/>
</dbReference>
<evidence type="ECO:0000256" key="2">
    <source>
        <dbReference type="ARBA" id="ARBA00011738"/>
    </source>
</evidence>
<feature type="transmembrane region" description="Helical" evidence="7">
    <location>
        <begin position="514"/>
        <end position="533"/>
    </location>
</feature>
<keyword evidence="8" id="KW-0732">Signal</keyword>
<gene>
    <name evidence="9" type="ORF">LNINA_LOCUS3286</name>
</gene>
<dbReference type="PANTHER" id="PTHR10353:SF36">
    <property type="entry name" value="LP05116P"/>
    <property type="match status" value="1"/>
</dbReference>
<evidence type="ECO:0000256" key="4">
    <source>
        <dbReference type="ARBA" id="ARBA00023180"/>
    </source>
</evidence>